<evidence type="ECO:0000259" key="1">
    <source>
        <dbReference type="Pfam" id="PF00085"/>
    </source>
</evidence>
<dbReference type="InterPro" id="IPR013766">
    <property type="entry name" value="Thioredoxin_domain"/>
</dbReference>
<dbReference type="Gene3D" id="3.40.30.10">
    <property type="entry name" value="Glutaredoxin"/>
    <property type="match status" value="1"/>
</dbReference>
<dbReference type="SUPFAM" id="SSF52833">
    <property type="entry name" value="Thioredoxin-like"/>
    <property type="match status" value="1"/>
</dbReference>
<feature type="domain" description="Thioredoxin" evidence="1">
    <location>
        <begin position="45"/>
        <end position="130"/>
    </location>
</feature>
<dbReference type="EMBL" id="CAEZUN010000002">
    <property type="protein sequence ID" value="CAB4590426.1"/>
    <property type="molecule type" value="Genomic_DNA"/>
</dbReference>
<protein>
    <submittedName>
        <fullName evidence="2">Unannotated protein</fullName>
    </submittedName>
</protein>
<dbReference type="InterPro" id="IPR036249">
    <property type="entry name" value="Thioredoxin-like_sf"/>
</dbReference>
<accession>A0A6J6FN02</accession>
<dbReference type="AlphaFoldDB" id="A0A6J6FN02"/>
<sequence length="143" mass="15714">MQKIIASLILIFAASLSFFVRRRKPDAPSQTSHTVPQQLSREDFLSADKPWLLAVFTSSTCDACQDVATKAKVLASQDVAVQIIDFQEMSDLHERYSIDAVPTTVIADNRGVVHYGVLGPVTATDLWAAMARCRDPKSSTELC</sequence>
<dbReference type="Pfam" id="PF00085">
    <property type="entry name" value="Thioredoxin"/>
    <property type="match status" value="1"/>
</dbReference>
<gene>
    <name evidence="2" type="ORF">UFOPK1826_00024</name>
</gene>
<reference evidence="2" key="1">
    <citation type="submission" date="2020-05" db="EMBL/GenBank/DDBJ databases">
        <authorList>
            <person name="Chiriac C."/>
            <person name="Salcher M."/>
            <person name="Ghai R."/>
            <person name="Kavagutti S V."/>
        </authorList>
    </citation>
    <scope>NUCLEOTIDE SEQUENCE</scope>
</reference>
<organism evidence="2">
    <name type="scientific">freshwater metagenome</name>
    <dbReference type="NCBI Taxonomy" id="449393"/>
    <lineage>
        <taxon>unclassified sequences</taxon>
        <taxon>metagenomes</taxon>
        <taxon>ecological metagenomes</taxon>
    </lineage>
</organism>
<evidence type="ECO:0000313" key="2">
    <source>
        <dbReference type="EMBL" id="CAB4590426.1"/>
    </source>
</evidence>
<proteinExistence type="predicted"/>
<name>A0A6J6FN02_9ZZZZ</name>